<dbReference type="Gene3D" id="3.30.420.10">
    <property type="entry name" value="Ribonuclease H-like superfamily/Ribonuclease H"/>
    <property type="match status" value="1"/>
</dbReference>
<dbReference type="SUPFAM" id="SSF56219">
    <property type="entry name" value="DNase I-like"/>
    <property type="match status" value="1"/>
</dbReference>
<evidence type="ECO:0000313" key="2">
    <source>
        <dbReference type="EMBL" id="MBA0752476.1"/>
    </source>
</evidence>
<proteinExistence type="predicted"/>
<dbReference type="InterPro" id="IPR036691">
    <property type="entry name" value="Endo/exonu/phosph_ase_sf"/>
</dbReference>
<dbReference type="PANTHER" id="PTHR33710:SF62">
    <property type="entry name" value="DUF4283 DOMAIN PROTEIN"/>
    <property type="match status" value="1"/>
</dbReference>
<dbReference type="Proteomes" id="UP000593579">
    <property type="component" value="Unassembled WGS sequence"/>
</dbReference>
<dbReference type="InterPro" id="IPR044730">
    <property type="entry name" value="RNase_H-like_dom_plant"/>
</dbReference>
<dbReference type="PANTHER" id="PTHR33710">
    <property type="entry name" value="BNAC02G09200D PROTEIN"/>
    <property type="match status" value="1"/>
</dbReference>
<feature type="domain" description="RNase H type-1" evidence="1">
    <location>
        <begin position="329"/>
        <end position="442"/>
    </location>
</feature>
<dbReference type="Pfam" id="PF13456">
    <property type="entry name" value="RVT_3"/>
    <property type="match status" value="1"/>
</dbReference>
<dbReference type="AlphaFoldDB" id="A0A7J9CVM0"/>
<dbReference type="InterPro" id="IPR002156">
    <property type="entry name" value="RNaseH_domain"/>
</dbReference>
<protein>
    <recommendedName>
        <fullName evidence="1">RNase H type-1 domain-containing protein</fullName>
    </recommendedName>
</protein>
<dbReference type="InterPro" id="IPR036397">
    <property type="entry name" value="RNaseH_sf"/>
</dbReference>
<sequence length="638" mass="73536">MREFCRVLEDCSLNDLGFVSRWFTWERGRFVSTNIREQLDRGVASLNWVNLFPWYHLEHLSLSFSDHYPILLDTLGVVWNNQSSHVKSFKFEAKWCLDSSFEGMVRRWWVDDSGSVLSKLEKMGHQLLNLSKSTSRKEKRSRLDLEDRLTSLYSQDLSDEILTEIMEVQLGLNLEAEKEELFWEQHARLIMNADSTWNRELILSLVDDNTANQIFSIPISESRSNDMLVWKYEGSGEYTVKSGSLCEEAVCPLCKAELKNFEHLLWSCGVLQGVWASMQVQIPPFEDSLDHKNRFVRIFFEADGRQKRLIAIFIWCLWFHRNKLVHDGTKKLATTAVLAKDYKGEIVGVETYLFEDVVNAFVAEARACERVLIFARMMCFRRLVVEGDSLSAIKNIKKKEEDKSVLRPIAHYIHQLELLFDEVTYNFVPRAVNDAAHVLAQEGQKRRVCGNWVKGVPNSVRIMVVKDRLCQAKLGRNILDGNELAQQGLIWKRKNRTIDGVRNKVVFEGESSNPSAIISLATKATHDTFRAFLSRNPQRRRRGEQQELDQLQVTTFSSDGVEGTLCQHRITLTLIRTKDKLVSQVLGGKLNKVNWETKPILDDLLVLKKLVHYIGVCNDNHDALKWTSKEALRSLGIP</sequence>
<dbReference type="OrthoDB" id="1935929at2759"/>
<dbReference type="CDD" id="cd06222">
    <property type="entry name" value="RNase_H_like"/>
    <property type="match status" value="1"/>
</dbReference>
<keyword evidence="3" id="KW-1185">Reference proteome</keyword>
<reference evidence="2 3" key="1">
    <citation type="journal article" date="2019" name="Genome Biol. Evol.">
        <title>Insights into the evolution of the New World diploid cottons (Gossypium, subgenus Houzingenia) based on genome sequencing.</title>
        <authorList>
            <person name="Grover C.E."/>
            <person name="Arick M.A. 2nd"/>
            <person name="Thrash A."/>
            <person name="Conover J.L."/>
            <person name="Sanders W.S."/>
            <person name="Peterson D.G."/>
            <person name="Frelichowski J.E."/>
            <person name="Scheffler J.A."/>
            <person name="Scheffler B.E."/>
            <person name="Wendel J.F."/>
        </authorList>
    </citation>
    <scope>NUCLEOTIDE SEQUENCE [LARGE SCALE GENOMIC DNA]</scope>
    <source>
        <strain evidence="2">5</strain>
        <tissue evidence="2">Leaf</tissue>
    </source>
</reference>
<dbReference type="GO" id="GO:0004523">
    <property type="term" value="F:RNA-DNA hybrid ribonuclease activity"/>
    <property type="evidence" value="ECO:0007669"/>
    <property type="project" value="InterPro"/>
</dbReference>
<evidence type="ECO:0000259" key="1">
    <source>
        <dbReference type="Pfam" id="PF13456"/>
    </source>
</evidence>
<gene>
    <name evidence="2" type="ORF">Gogos_001309</name>
</gene>
<comment type="caution">
    <text evidence="2">The sequence shown here is derived from an EMBL/GenBank/DDBJ whole genome shotgun (WGS) entry which is preliminary data.</text>
</comment>
<name>A0A7J9CVM0_GOSGO</name>
<dbReference type="GO" id="GO:0003676">
    <property type="term" value="F:nucleic acid binding"/>
    <property type="evidence" value="ECO:0007669"/>
    <property type="project" value="InterPro"/>
</dbReference>
<accession>A0A7J9CVM0</accession>
<evidence type="ECO:0000313" key="3">
    <source>
        <dbReference type="Proteomes" id="UP000593579"/>
    </source>
</evidence>
<dbReference type="EMBL" id="JABEZY010000013">
    <property type="protein sequence ID" value="MBA0752476.1"/>
    <property type="molecule type" value="Genomic_DNA"/>
</dbReference>
<organism evidence="2 3">
    <name type="scientific">Gossypium gossypioides</name>
    <name type="common">Mexican cotton</name>
    <name type="synonym">Selera gossypioides</name>
    <dbReference type="NCBI Taxonomy" id="34282"/>
    <lineage>
        <taxon>Eukaryota</taxon>
        <taxon>Viridiplantae</taxon>
        <taxon>Streptophyta</taxon>
        <taxon>Embryophyta</taxon>
        <taxon>Tracheophyta</taxon>
        <taxon>Spermatophyta</taxon>
        <taxon>Magnoliopsida</taxon>
        <taxon>eudicotyledons</taxon>
        <taxon>Gunneridae</taxon>
        <taxon>Pentapetalae</taxon>
        <taxon>rosids</taxon>
        <taxon>malvids</taxon>
        <taxon>Malvales</taxon>
        <taxon>Malvaceae</taxon>
        <taxon>Malvoideae</taxon>
        <taxon>Gossypium</taxon>
    </lineage>
</organism>